<accession>A0ABT0CNU7</accession>
<dbReference type="EMBL" id="JAKVIN010000005">
    <property type="protein sequence ID" value="MCJ8150280.1"/>
    <property type="molecule type" value="Genomic_DNA"/>
</dbReference>
<dbReference type="Proteomes" id="UP001201844">
    <property type="component" value="Unassembled WGS sequence"/>
</dbReference>
<dbReference type="InterPro" id="IPR001602">
    <property type="entry name" value="UPF0047_YjbQ-like"/>
</dbReference>
<proteinExistence type="inferred from homology"/>
<evidence type="ECO:0000313" key="3">
    <source>
        <dbReference type="Proteomes" id="UP001201844"/>
    </source>
</evidence>
<evidence type="ECO:0000313" key="2">
    <source>
        <dbReference type="EMBL" id="MCJ8150280.1"/>
    </source>
</evidence>
<comment type="similarity">
    <text evidence="1">Belongs to the UPF0047 family.</text>
</comment>
<evidence type="ECO:0000256" key="1">
    <source>
        <dbReference type="ARBA" id="ARBA00005534"/>
    </source>
</evidence>
<keyword evidence="2" id="KW-0614">Plasmid</keyword>
<dbReference type="InterPro" id="IPR035917">
    <property type="entry name" value="YjbQ-like_sf"/>
</dbReference>
<dbReference type="Gene3D" id="2.60.120.460">
    <property type="entry name" value="YjbQ-like"/>
    <property type="match status" value="1"/>
</dbReference>
<protein>
    <submittedName>
        <fullName evidence="2">Secondary thiamine-phosphate synthase enzyme YjbQ</fullName>
    </submittedName>
</protein>
<dbReference type="SUPFAM" id="SSF111038">
    <property type="entry name" value="YjbQ-like"/>
    <property type="match status" value="1"/>
</dbReference>
<dbReference type="PANTHER" id="PTHR30615:SF8">
    <property type="entry name" value="UPF0047 PROTEIN C4A8.02C"/>
    <property type="match status" value="1"/>
</dbReference>
<geneLocation type="plasmid" evidence="2">
    <name>unnamed</name>
</geneLocation>
<dbReference type="Pfam" id="PF01894">
    <property type="entry name" value="YjbQ"/>
    <property type="match status" value="1"/>
</dbReference>
<sequence>MRTAKEPQIKGVGRMPVFHKTIPVNSPHGIYFEDVTDKVASIVAEAGIKDGIVVVFSQHTSCSVLIQEDSEGETYAKIPLILQDTINCLEKIIPDCKYEGQYLHPGPYHTSQAFELRGELNAWCLNTDGHIRSSLLGRSESIPLLDGKMTLGEFGRIYFADLDQTRPRERTVRVQIVGE</sequence>
<comment type="caution">
    <text evidence="2">The sequence shown here is derived from an EMBL/GenBank/DDBJ whole genome shotgun (WGS) entry which is preliminary data.</text>
</comment>
<dbReference type="PIRSF" id="PIRSF004681">
    <property type="entry name" value="UCP004681"/>
    <property type="match status" value="1"/>
</dbReference>
<dbReference type="NCBIfam" id="TIGR00149">
    <property type="entry name" value="TIGR00149_YjbQ"/>
    <property type="match status" value="1"/>
</dbReference>
<dbReference type="PANTHER" id="PTHR30615">
    <property type="entry name" value="UNCHARACTERIZED PROTEIN YJBQ-RELATED"/>
    <property type="match status" value="1"/>
</dbReference>
<name>A0ABT0CNU7_9HYPH</name>
<keyword evidence="3" id="KW-1185">Reference proteome</keyword>
<reference evidence="2 3" key="1">
    <citation type="submission" date="2022-02" db="EMBL/GenBank/DDBJ databases">
        <title>Shinella B3.7 sp. nov., isolated from Sediment (Zhairuo Island).</title>
        <authorList>
            <person name="Chen G."/>
        </authorList>
    </citation>
    <scope>NUCLEOTIDE SEQUENCE [LARGE SCALE GENOMIC DNA]</scope>
    <source>
        <strain evidence="2 3">B3.7</strain>
        <plasmid evidence="2">unnamed</plasmid>
    </source>
</reference>
<organism evidence="2 3">
    <name type="scientific">Shinella sedimenti</name>
    <dbReference type="NCBI Taxonomy" id="2919913"/>
    <lineage>
        <taxon>Bacteria</taxon>
        <taxon>Pseudomonadati</taxon>
        <taxon>Pseudomonadota</taxon>
        <taxon>Alphaproteobacteria</taxon>
        <taxon>Hyphomicrobiales</taxon>
        <taxon>Rhizobiaceae</taxon>
        <taxon>Shinella</taxon>
    </lineage>
</organism>
<dbReference type="RefSeq" id="WP_241601539.1">
    <property type="nucleotide sequence ID" value="NZ_JAKVIN010000005.1"/>
</dbReference>
<gene>
    <name evidence="2" type="ORF">MKI86_14105</name>
</gene>